<dbReference type="Proteomes" id="UP001064048">
    <property type="component" value="Chromosome 26"/>
</dbReference>
<evidence type="ECO:0000313" key="1">
    <source>
        <dbReference type="EMBL" id="KAI8426826.1"/>
    </source>
</evidence>
<comment type="caution">
    <text evidence="1">The sequence shown here is derived from an EMBL/GenBank/DDBJ whole genome shotgun (WGS) entry which is preliminary data.</text>
</comment>
<reference evidence="1 2" key="1">
    <citation type="journal article" date="2022" name="Genome Biol. Evol.">
        <title>The Spruce Budworm Genome: Reconstructing the Evolutionary History of Antifreeze Proteins.</title>
        <authorList>
            <person name="Beliveau C."/>
            <person name="Gagne P."/>
            <person name="Picq S."/>
            <person name="Vernygora O."/>
            <person name="Keeling C.I."/>
            <person name="Pinkney K."/>
            <person name="Doucet D."/>
            <person name="Wen F."/>
            <person name="Johnston J.S."/>
            <person name="Maaroufi H."/>
            <person name="Boyle B."/>
            <person name="Laroche J."/>
            <person name="Dewar K."/>
            <person name="Juretic N."/>
            <person name="Blackburn G."/>
            <person name="Nisole A."/>
            <person name="Brunet B."/>
            <person name="Brandao M."/>
            <person name="Lumley L."/>
            <person name="Duan J."/>
            <person name="Quan G."/>
            <person name="Lucarotti C.J."/>
            <person name="Roe A.D."/>
            <person name="Sperling F.A.H."/>
            <person name="Levesque R.C."/>
            <person name="Cusson M."/>
        </authorList>
    </citation>
    <scope>NUCLEOTIDE SEQUENCE [LARGE SCALE GENOMIC DNA]</scope>
    <source>
        <strain evidence="1">Glfc:IPQL:Cfum</strain>
    </source>
</reference>
<keyword evidence="2" id="KW-1185">Reference proteome</keyword>
<organism evidence="1 2">
    <name type="scientific">Choristoneura fumiferana</name>
    <name type="common">Spruce budworm moth</name>
    <name type="synonym">Archips fumiferana</name>
    <dbReference type="NCBI Taxonomy" id="7141"/>
    <lineage>
        <taxon>Eukaryota</taxon>
        <taxon>Metazoa</taxon>
        <taxon>Ecdysozoa</taxon>
        <taxon>Arthropoda</taxon>
        <taxon>Hexapoda</taxon>
        <taxon>Insecta</taxon>
        <taxon>Pterygota</taxon>
        <taxon>Neoptera</taxon>
        <taxon>Endopterygota</taxon>
        <taxon>Lepidoptera</taxon>
        <taxon>Glossata</taxon>
        <taxon>Ditrysia</taxon>
        <taxon>Tortricoidea</taxon>
        <taxon>Tortricidae</taxon>
        <taxon>Tortricinae</taxon>
        <taxon>Choristoneura</taxon>
    </lineage>
</organism>
<sequence length="1354" mass="152325">MPKRSSEEKINYYNAKIKRLKKRQLNKKQRQRGIILSSDSEDNIANGTQMDTRNVDNTSPSLPQVVRDRSPTPEPAAVEPDQAVSTEPRSPPASPPAALAPVLPAADGDSLDSELIEALGDPNDEIPVYGPEIHSMLAERWLPVLKKGLKSETKEKLLKEYAVPENCKLLKAPTVNPELRAAVNDVAKNRDKKIQVEQDQLGLGITAINRAMTVLLTQDNKVEAVKILSDGCRILSDLHFNQTEVRKKLITRGLDKAFVTNIQEQERDETLYGKTLPEKIKEQGHKENADTKGFYLKCPFSATSFAKPLSGKLVDPPSLSNIEQGGARYTVSQSVPTPRGAADAGAACVPCIGAPGNAPVVVDDVDRHSTCPAATLTQQVHSHAGRLHHYYNCWLRITNNPVILDWIRNGYRIPFSSDVVQHDIPKNIFSAKERQDMSLAIKNLIELGAVVECKPRTDEFISRIFLIQKPNGSFRFILNLKQFNKFLVNYHFKMEDFRTASKILPKNGYMANIDLKESYLLVPIATDHRKFLRFQFEEQTYEFTAMPYGLSSAPRTFTKLMKEVISYLRFRGFRSVIYLDDILCLGNTYNDCVTNVKETLSLLKCLGFIVNLNKSCLEPQQRCKFLGFIFNSIDMTISLPLDKRSYILQLMQKFSHLSTCKIRDLAHLIGVLTSACPAVRYGWTYTKVLERLKFLALQSNENYDSIIEIPKDILPDLIWWSENIMTASNPLTVKNFDFEIFTDASKVGWGAYCDGIGAGGEWKKEERDFHINYLELLAVFLGLKCFVREKENLNLLLRVDNTTAITYINRMGGIQFPHLNNLSRMIWQWCEERKIWIFASYINSKDNVEADRESRNPDIELQLSNSDFQHVVNILGNPEIDLFASRTNAKCNTYVSWRPDPDALTCPSTREAIYPGCSGAIRAAFAARGTPTQSLDLIMSSISKNTLLQYNSTFKSWWQFCLINSVDPYQASLSMILLFLTEQFNKGVAYGSINSHRSALSLLLGSEATNNDQVKRLLRGAYKLRPAAPKYSFTWDPQVVLDFIGSWVPNKDLTLERITKKLVILLALSTAHRVQTLSLIKIDNIKISHSGVQIGIVDIIKTSAAGREQPVLLLPYFKENVSICPATTLEDYLIATKDIRPKSSKTLLLTFKRPHKSATSQTISRWIKQVLGASGVDVGTFSAHSTRHAATSTAHASGVSLDTIQKTAGWTASELWRELCLGIRRRTRVTDIAKRISSLKWQWAGHTYSTESGWPLGLKNGYVENSLNGFEKSRYGTAVPLLLFCSTWRGTAAPPDNYQTNQRPHVEVYGNDIGSYTDLLHTEVEQVYRVGDACRELPQPQRQEPVHGTCTEKA</sequence>
<gene>
    <name evidence="1" type="ORF">MSG28_014508</name>
</gene>
<name>A0ACC0JS37_CHOFU</name>
<dbReference type="EMBL" id="CM046126">
    <property type="protein sequence ID" value="KAI8426826.1"/>
    <property type="molecule type" value="Genomic_DNA"/>
</dbReference>
<protein>
    <submittedName>
        <fullName evidence="1">Uncharacterized protein</fullName>
    </submittedName>
</protein>
<proteinExistence type="predicted"/>
<accession>A0ACC0JS37</accession>
<evidence type="ECO:0000313" key="2">
    <source>
        <dbReference type="Proteomes" id="UP001064048"/>
    </source>
</evidence>